<dbReference type="InterPro" id="IPR032675">
    <property type="entry name" value="LRR_dom_sf"/>
</dbReference>
<dbReference type="PhylomeDB" id="A0A061AV30"/>
<gene>
    <name evidence="1" type="ORF">CYFA0S_07e02102g</name>
</gene>
<sequence length="529" mass="60615">MNSPGSLSPSQRFLPFNVSTDDLPTLQFPAEIIFKILEFQLHQIMQNNTVSISTNTQMFIRSNLTVCRVFYRCVVKLIYKYCCFKTPHTFEIFLIAIRNKKRLGEYVQVLDFQEFTSIGLGRTGRMNKEIQMVTSTTILESLKHTPNLVEFLASENIKDDLDTELLEYLFNEMHHIRALDFCGCSGELFTTNFNNVIIKKPGILNITDLSFHDCTDLPTECLEKVISNLPNLRKLDLTHTQITSKSLGLIPHTAQLTHLSLAYCIQLTTRELISFFINHPAITCNQLVWLNLQCDSSTTLFNNNQLTFLLKMFDCDFKYLNLGGLPVTFNNLMLIKRKFLNLKAIDLTRCSFTQQEIIDFLSPPPPSPSPSTELDVKTDYFQQLLFIGLAQNNNITRWNLDNPQFLNCSKSLVAFEFTMKIINDIEQIGGKLIYGSASNKTIWKSLDSGGRRGWLFKVDPIKNPDNSKSIGLIEYDIETGEKLFKILKQPEFLKYVNKKISMSKGVLGDANEIFGDLERGIYKYYGMKM</sequence>
<dbReference type="SUPFAM" id="SSF52047">
    <property type="entry name" value="RNI-like"/>
    <property type="match status" value="1"/>
</dbReference>
<evidence type="ECO:0000313" key="1">
    <source>
        <dbReference type="EMBL" id="CDR41436.1"/>
    </source>
</evidence>
<dbReference type="AlphaFoldDB" id="A0A061AV30"/>
<proteinExistence type="predicted"/>
<protein>
    <submittedName>
        <fullName evidence="1">CYFA0S07e02102g1_1</fullName>
    </submittedName>
</protein>
<dbReference type="OrthoDB" id="9994419at2759"/>
<accession>A0A061AV30</accession>
<dbReference type="EMBL" id="LK052892">
    <property type="protein sequence ID" value="CDR41436.1"/>
    <property type="molecule type" value="Genomic_DNA"/>
</dbReference>
<dbReference type="VEuPathDB" id="FungiDB:BON22_3685"/>
<organism evidence="1">
    <name type="scientific">Cyberlindnera fabianii</name>
    <name type="common">Yeast</name>
    <name type="synonym">Hansenula fabianii</name>
    <dbReference type="NCBI Taxonomy" id="36022"/>
    <lineage>
        <taxon>Eukaryota</taxon>
        <taxon>Fungi</taxon>
        <taxon>Dikarya</taxon>
        <taxon>Ascomycota</taxon>
        <taxon>Saccharomycotina</taxon>
        <taxon>Saccharomycetes</taxon>
        <taxon>Phaffomycetales</taxon>
        <taxon>Phaffomycetaceae</taxon>
        <taxon>Cyberlindnera</taxon>
    </lineage>
</organism>
<dbReference type="Gene3D" id="3.80.10.10">
    <property type="entry name" value="Ribonuclease Inhibitor"/>
    <property type="match status" value="1"/>
</dbReference>
<name>A0A061AV30_CYBFA</name>
<reference evidence="1" key="1">
    <citation type="journal article" date="2014" name="Genome Announc.">
        <title>Genome sequence of the yeast Cyberlindnera fabianii (Hansenula fabianii).</title>
        <authorList>
            <person name="Freel K.C."/>
            <person name="Sarilar V."/>
            <person name="Neuveglise C."/>
            <person name="Devillers H."/>
            <person name="Friedrich A."/>
            <person name="Schacherer J."/>
        </authorList>
    </citation>
    <scope>NUCLEOTIDE SEQUENCE</scope>
    <source>
        <strain evidence="1">YJS4271</strain>
    </source>
</reference>